<reference evidence="2" key="2">
    <citation type="submission" date="2023-05" db="EMBL/GenBank/DDBJ databases">
        <authorList>
            <consortium name="Lawrence Berkeley National Laboratory"/>
            <person name="Steindorff A."/>
            <person name="Hensen N."/>
            <person name="Bonometti L."/>
            <person name="Westerberg I."/>
            <person name="Brannstrom I.O."/>
            <person name="Guillou S."/>
            <person name="Cros-Aarteil S."/>
            <person name="Calhoun S."/>
            <person name="Haridas S."/>
            <person name="Kuo A."/>
            <person name="Mondo S."/>
            <person name="Pangilinan J."/>
            <person name="Riley R."/>
            <person name="Labutti K."/>
            <person name="Andreopoulos B."/>
            <person name="Lipzen A."/>
            <person name="Chen C."/>
            <person name="Yanf M."/>
            <person name="Daum C."/>
            <person name="Ng V."/>
            <person name="Clum A."/>
            <person name="Ohm R."/>
            <person name="Martin F."/>
            <person name="Silar P."/>
            <person name="Natvig D."/>
            <person name="Lalanne C."/>
            <person name="Gautier V."/>
            <person name="Ament-Velasquez S.L."/>
            <person name="Kruys A."/>
            <person name="Hutchinson M.I."/>
            <person name="Powell A.J."/>
            <person name="Barry K."/>
            <person name="Miller A.N."/>
            <person name="Grigoriev I.V."/>
            <person name="Debuchy R."/>
            <person name="Gladieux P."/>
            <person name="Thoren M.H."/>
            <person name="Johannesson H."/>
        </authorList>
    </citation>
    <scope>NUCLEOTIDE SEQUENCE</scope>
    <source>
        <strain evidence="2">CBS 538.74</strain>
    </source>
</reference>
<comment type="caution">
    <text evidence="2">The sequence shown here is derived from an EMBL/GenBank/DDBJ whole genome shotgun (WGS) entry which is preliminary data.</text>
</comment>
<dbReference type="Proteomes" id="UP001302745">
    <property type="component" value="Unassembled WGS sequence"/>
</dbReference>
<accession>A0AAN6VR35</accession>
<feature type="compositionally biased region" description="Gly residues" evidence="1">
    <location>
        <begin position="247"/>
        <end position="258"/>
    </location>
</feature>
<evidence type="ECO:0000256" key="1">
    <source>
        <dbReference type="SAM" id="MobiDB-lite"/>
    </source>
</evidence>
<feature type="compositionally biased region" description="Low complexity" evidence="1">
    <location>
        <begin position="123"/>
        <end position="137"/>
    </location>
</feature>
<feature type="compositionally biased region" description="Gly residues" evidence="1">
    <location>
        <begin position="138"/>
        <end position="147"/>
    </location>
</feature>
<feature type="compositionally biased region" description="Low complexity" evidence="1">
    <location>
        <begin position="148"/>
        <end position="163"/>
    </location>
</feature>
<keyword evidence="3" id="KW-1185">Reference proteome</keyword>
<protein>
    <submittedName>
        <fullName evidence="2">Uncharacterized protein</fullName>
    </submittedName>
</protein>
<feature type="compositionally biased region" description="Polar residues" evidence="1">
    <location>
        <begin position="111"/>
        <end position="122"/>
    </location>
</feature>
<organism evidence="2 3">
    <name type="scientific">Chaetomidium leptoderma</name>
    <dbReference type="NCBI Taxonomy" id="669021"/>
    <lineage>
        <taxon>Eukaryota</taxon>
        <taxon>Fungi</taxon>
        <taxon>Dikarya</taxon>
        <taxon>Ascomycota</taxon>
        <taxon>Pezizomycotina</taxon>
        <taxon>Sordariomycetes</taxon>
        <taxon>Sordariomycetidae</taxon>
        <taxon>Sordariales</taxon>
        <taxon>Chaetomiaceae</taxon>
        <taxon>Chaetomidium</taxon>
    </lineage>
</organism>
<feature type="compositionally biased region" description="Pro residues" evidence="1">
    <location>
        <begin position="94"/>
        <end position="103"/>
    </location>
</feature>
<feature type="region of interest" description="Disordered" evidence="1">
    <location>
        <begin position="1"/>
        <end position="175"/>
    </location>
</feature>
<feature type="compositionally biased region" description="Basic residues" evidence="1">
    <location>
        <begin position="224"/>
        <end position="239"/>
    </location>
</feature>
<dbReference type="AlphaFoldDB" id="A0AAN6VR35"/>
<proteinExistence type="predicted"/>
<reference evidence="2" key="1">
    <citation type="journal article" date="2023" name="Mol. Phylogenet. Evol.">
        <title>Genome-scale phylogeny and comparative genomics of the fungal order Sordariales.</title>
        <authorList>
            <person name="Hensen N."/>
            <person name="Bonometti L."/>
            <person name="Westerberg I."/>
            <person name="Brannstrom I.O."/>
            <person name="Guillou S."/>
            <person name="Cros-Aarteil S."/>
            <person name="Calhoun S."/>
            <person name="Haridas S."/>
            <person name="Kuo A."/>
            <person name="Mondo S."/>
            <person name="Pangilinan J."/>
            <person name="Riley R."/>
            <person name="LaButti K."/>
            <person name="Andreopoulos B."/>
            <person name="Lipzen A."/>
            <person name="Chen C."/>
            <person name="Yan M."/>
            <person name="Daum C."/>
            <person name="Ng V."/>
            <person name="Clum A."/>
            <person name="Steindorff A."/>
            <person name="Ohm R.A."/>
            <person name="Martin F."/>
            <person name="Silar P."/>
            <person name="Natvig D.O."/>
            <person name="Lalanne C."/>
            <person name="Gautier V."/>
            <person name="Ament-Velasquez S.L."/>
            <person name="Kruys A."/>
            <person name="Hutchinson M.I."/>
            <person name="Powell A.J."/>
            <person name="Barry K."/>
            <person name="Miller A.N."/>
            <person name="Grigoriev I.V."/>
            <person name="Debuchy R."/>
            <person name="Gladieux P."/>
            <person name="Hiltunen Thoren M."/>
            <person name="Johannesson H."/>
        </authorList>
    </citation>
    <scope>NUCLEOTIDE SEQUENCE</scope>
    <source>
        <strain evidence="2">CBS 538.74</strain>
    </source>
</reference>
<sequence length="276" mass="27851">MSGYKDRLKERWQTEKERTSGVGIRGQMKSLVGRGEEARPTESHAAPPLSSLPPGPGQGGGGGYLNQSALTRLGEAGISVPGLGITPTAKGSAAPPPPPPPRSPSGNTTTITPSHMSELQSRFSQFKTPSFSSSSSSGEGGTSGGGTTFAQKQAALRTAAALRENPRSVSLSDMRAAAGTAENFRQRHGGEVAGGLRAASELQGRFGGVGGSGGDIGAAVMVAAKKKKPPPPPPPKKKAGLSLVGSGSLGQGQGQRGGGGDDDEPPPIPMATRPQF</sequence>
<evidence type="ECO:0000313" key="2">
    <source>
        <dbReference type="EMBL" id="KAK4156029.1"/>
    </source>
</evidence>
<name>A0AAN6VR35_9PEZI</name>
<feature type="compositionally biased region" description="Basic and acidic residues" evidence="1">
    <location>
        <begin position="1"/>
        <end position="19"/>
    </location>
</feature>
<feature type="region of interest" description="Disordered" evidence="1">
    <location>
        <begin position="224"/>
        <end position="276"/>
    </location>
</feature>
<gene>
    <name evidence="2" type="ORF">C8A00DRAFT_31079</name>
</gene>
<evidence type="ECO:0000313" key="3">
    <source>
        <dbReference type="Proteomes" id="UP001302745"/>
    </source>
</evidence>
<dbReference type="EMBL" id="MU856875">
    <property type="protein sequence ID" value="KAK4156029.1"/>
    <property type="molecule type" value="Genomic_DNA"/>
</dbReference>